<comment type="caution">
    <text evidence="2">The sequence shown here is derived from an EMBL/GenBank/DDBJ whole genome shotgun (WGS) entry which is preliminary data.</text>
</comment>
<accession>A0ABU7SN37</accession>
<keyword evidence="1" id="KW-0732">Signal</keyword>
<proteinExistence type="predicted"/>
<evidence type="ECO:0000313" key="2">
    <source>
        <dbReference type="EMBL" id="MEE6311375.1"/>
    </source>
</evidence>
<evidence type="ECO:0000256" key="1">
    <source>
        <dbReference type="SAM" id="SignalP"/>
    </source>
</evidence>
<dbReference type="EMBL" id="JAZGQL010000033">
    <property type="protein sequence ID" value="MEE6311375.1"/>
    <property type="molecule type" value="Genomic_DNA"/>
</dbReference>
<evidence type="ECO:0000313" key="3">
    <source>
        <dbReference type="Proteomes" id="UP001339911"/>
    </source>
</evidence>
<feature type="signal peptide" evidence="1">
    <location>
        <begin position="1"/>
        <end position="20"/>
    </location>
</feature>
<protein>
    <recommendedName>
        <fullName evidence="4">SH3b domain-containing protein</fullName>
    </recommendedName>
</protein>
<organism evidence="2 3">
    <name type="scientific">Plantactinospora veratri</name>
    <dbReference type="NCBI Taxonomy" id="1436122"/>
    <lineage>
        <taxon>Bacteria</taxon>
        <taxon>Bacillati</taxon>
        <taxon>Actinomycetota</taxon>
        <taxon>Actinomycetes</taxon>
        <taxon>Micromonosporales</taxon>
        <taxon>Micromonosporaceae</taxon>
        <taxon>Plantactinospora</taxon>
    </lineage>
</organism>
<keyword evidence="3" id="KW-1185">Reference proteome</keyword>
<name>A0ABU7SN37_9ACTN</name>
<gene>
    <name evidence="2" type="ORF">V1634_31570</name>
</gene>
<sequence>MLAVVLAALAALVVPTPAVAAPSCTSPSHSVNGEGSGVMKGTYNLKVAPYSDCGTIRSVPKGTEIFYHCLYVNDYGNLWVYGRVEGTSTSGWMSLDNLTDTWLDDDGDGVYEEAFC</sequence>
<dbReference type="Proteomes" id="UP001339911">
    <property type="component" value="Unassembled WGS sequence"/>
</dbReference>
<feature type="chain" id="PRO_5047456514" description="SH3b domain-containing protein" evidence="1">
    <location>
        <begin position="21"/>
        <end position="116"/>
    </location>
</feature>
<dbReference type="RefSeq" id="WP_331211359.1">
    <property type="nucleotide sequence ID" value="NZ_JAZGQL010000033.1"/>
</dbReference>
<evidence type="ECO:0008006" key="4">
    <source>
        <dbReference type="Google" id="ProtNLM"/>
    </source>
</evidence>
<reference evidence="2 3" key="1">
    <citation type="submission" date="2024-01" db="EMBL/GenBank/DDBJ databases">
        <title>Genome insights into Plantactinospora veratri sp. nov.</title>
        <authorList>
            <person name="Wang L."/>
        </authorList>
    </citation>
    <scope>NUCLEOTIDE SEQUENCE [LARGE SCALE GENOMIC DNA]</scope>
    <source>
        <strain evidence="2 3">NEAU-FHS4</strain>
    </source>
</reference>